<reference evidence="2" key="1">
    <citation type="journal article" date="2019" name="Int. J. Syst. Evol. Microbiol.">
        <title>The Global Catalogue of Microorganisms (GCM) 10K type strain sequencing project: providing services to taxonomists for standard genome sequencing and annotation.</title>
        <authorList>
            <consortium name="The Broad Institute Genomics Platform"/>
            <consortium name="The Broad Institute Genome Sequencing Center for Infectious Disease"/>
            <person name="Wu L."/>
            <person name="Ma J."/>
        </authorList>
    </citation>
    <scope>NUCLEOTIDE SEQUENCE [LARGE SCALE GENOMIC DNA]</scope>
    <source>
        <strain evidence="2">CGMCC 1.16031</strain>
    </source>
</reference>
<gene>
    <name evidence="1" type="ORF">ACFP85_03245</name>
</gene>
<protein>
    <submittedName>
        <fullName evidence="1">Prepilin-type N-terminal cleavage/methylation domain-containing protein</fullName>
    </submittedName>
</protein>
<evidence type="ECO:0000313" key="1">
    <source>
        <dbReference type="EMBL" id="MFC6439171.1"/>
    </source>
</evidence>
<dbReference type="InterPro" id="IPR012902">
    <property type="entry name" value="N_methyl_site"/>
</dbReference>
<proteinExistence type="predicted"/>
<evidence type="ECO:0000313" key="2">
    <source>
        <dbReference type="Proteomes" id="UP001596364"/>
    </source>
</evidence>
<dbReference type="InterPro" id="IPR016419">
    <property type="entry name" value="Prepilin_Pept-dep_B_prd"/>
</dbReference>
<dbReference type="Pfam" id="PF07963">
    <property type="entry name" value="N_methyl"/>
    <property type="match status" value="1"/>
</dbReference>
<dbReference type="Proteomes" id="UP001596364">
    <property type="component" value="Unassembled WGS sequence"/>
</dbReference>
<dbReference type="EMBL" id="JBHSUS010000001">
    <property type="protein sequence ID" value="MFC6439171.1"/>
    <property type="molecule type" value="Genomic_DNA"/>
</dbReference>
<dbReference type="PIRSF" id="PIRSF004525">
    <property type="entry name" value="Pilin_peptidase-dep_B_prd"/>
    <property type="match status" value="1"/>
</dbReference>
<accession>A0ABW1XG13</accession>
<sequence length="204" mass="21936">MNKQRGATLIEMMIAMLLGITALSVLSSVIGMGVGSNGRMLAQTRLKEELSSIMALIVRDVRRAGYFANTNLMVADPTNNPNPFANSIVVSEFAGEAANSCLLYSYDGNGNGVIDAAPSEAYGFRLRENSLEMRQGGLTCTEAGWQDLTDDDVVSVTGLTFNVVQTVANNVNSYEVTVTLQGTLADLPNVSRTYAETFLVRAYD</sequence>
<comment type="caution">
    <text evidence="1">The sequence shown here is derived from an EMBL/GenBank/DDBJ whole genome shotgun (WGS) entry which is preliminary data.</text>
</comment>
<keyword evidence="2" id="KW-1185">Reference proteome</keyword>
<dbReference type="RefSeq" id="WP_131259282.1">
    <property type="nucleotide sequence ID" value="NZ_JBHSUS010000001.1"/>
</dbReference>
<organism evidence="1 2">
    <name type="scientific">Pseudobowmanella zhangzhouensis</name>
    <dbReference type="NCBI Taxonomy" id="1537679"/>
    <lineage>
        <taxon>Bacteria</taxon>
        <taxon>Pseudomonadati</taxon>
        <taxon>Pseudomonadota</taxon>
        <taxon>Gammaproteobacteria</taxon>
        <taxon>Alteromonadales</taxon>
        <taxon>Alteromonadaceae</taxon>
    </lineage>
</organism>
<name>A0ABW1XG13_9ALTE</name>